<evidence type="ECO:0000313" key="1">
    <source>
        <dbReference type="EMBL" id="DAE03836.1"/>
    </source>
</evidence>
<protein>
    <submittedName>
        <fullName evidence="1">Minor capsid protein</fullName>
    </submittedName>
</protein>
<reference evidence="1" key="1">
    <citation type="journal article" date="2021" name="Proc. Natl. Acad. Sci. U.S.A.">
        <title>A Catalog of Tens of Thousands of Viruses from Human Metagenomes Reveals Hidden Associations with Chronic Diseases.</title>
        <authorList>
            <person name="Tisza M.J."/>
            <person name="Buck C.B."/>
        </authorList>
    </citation>
    <scope>NUCLEOTIDE SEQUENCE</scope>
    <source>
        <strain evidence="1">Ctpji4</strain>
    </source>
</reference>
<dbReference type="InterPro" id="IPR021080">
    <property type="entry name" value="Minor_capsid_protein"/>
</dbReference>
<proteinExistence type="predicted"/>
<accession>A0A8S5PC86</accession>
<sequence length="149" mass="16803">MKINNHVGNVHIKFDTKRIDGNLKEAQKKLNEQIVQDCIPLIPFQQGALVESVSYPQGIDGGEIKWGNRNVPYAHYLYMGEVYGPNIPKKDAQGNIIGWMSPPSKSPTGRRLQYSKALHPEAGAEWFERAKAQHLPDWTRLVKRTVGGK</sequence>
<dbReference type="EMBL" id="BK015375">
    <property type="protein sequence ID" value="DAE03836.1"/>
    <property type="molecule type" value="Genomic_DNA"/>
</dbReference>
<name>A0A8S5PC86_9CAUD</name>
<dbReference type="Pfam" id="PF11114">
    <property type="entry name" value="Minor_capsid_2"/>
    <property type="match status" value="1"/>
</dbReference>
<organism evidence="1">
    <name type="scientific">Siphoviridae sp. ctpji4</name>
    <dbReference type="NCBI Taxonomy" id="2825676"/>
    <lineage>
        <taxon>Viruses</taxon>
        <taxon>Duplodnaviria</taxon>
        <taxon>Heunggongvirae</taxon>
        <taxon>Uroviricota</taxon>
        <taxon>Caudoviricetes</taxon>
    </lineage>
</organism>